<evidence type="ECO:0000313" key="2">
    <source>
        <dbReference type="Proteomes" id="UP000289340"/>
    </source>
</evidence>
<sequence>MLIIFFLFSPIKNGCNSPCLLELTFTSLSLFFFSPNPYSLFSIPTSSRVNLARRKWKQLFQNWYLGPTQ</sequence>
<keyword evidence="2" id="KW-1185">Reference proteome</keyword>
<dbReference type="AlphaFoldDB" id="A0A445FFJ4"/>
<evidence type="ECO:0000313" key="1">
    <source>
        <dbReference type="EMBL" id="RZB47626.1"/>
    </source>
</evidence>
<accession>A0A445FFJ4</accession>
<dbReference type="EMBL" id="QZWG01000019">
    <property type="protein sequence ID" value="RZB47626.1"/>
    <property type="molecule type" value="Genomic_DNA"/>
</dbReference>
<gene>
    <name evidence="1" type="ORF">D0Y65_051283</name>
</gene>
<proteinExistence type="predicted"/>
<comment type="caution">
    <text evidence="1">The sequence shown here is derived from an EMBL/GenBank/DDBJ whole genome shotgun (WGS) entry which is preliminary data.</text>
</comment>
<organism evidence="1 2">
    <name type="scientific">Glycine soja</name>
    <name type="common">Wild soybean</name>
    <dbReference type="NCBI Taxonomy" id="3848"/>
    <lineage>
        <taxon>Eukaryota</taxon>
        <taxon>Viridiplantae</taxon>
        <taxon>Streptophyta</taxon>
        <taxon>Embryophyta</taxon>
        <taxon>Tracheophyta</taxon>
        <taxon>Spermatophyta</taxon>
        <taxon>Magnoliopsida</taxon>
        <taxon>eudicotyledons</taxon>
        <taxon>Gunneridae</taxon>
        <taxon>Pentapetalae</taxon>
        <taxon>rosids</taxon>
        <taxon>fabids</taxon>
        <taxon>Fabales</taxon>
        <taxon>Fabaceae</taxon>
        <taxon>Papilionoideae</taxon>
        <taxon>50 kb inversion clade</taxon>
        <taxon>NPAAA clade</taxon>
        <taxon>indigoferoid/millettioid clade</taxon>
        <taxon>Phaseoleae</taxon>
        <taxon>Glycine</taxon>
        <taxon>Glycine subgen. Soja</taxon>
    </lineage>
</organism>
<reference evidence="1 2" key="1">
    <citation type="submission" date="2018-09" db="EMBL/GenBank/DDBJ databases">
        <title>A high-quality reference genome of wild soybean provides a powerful tool to mine soybean genomes.</title>
        <authorList>
            <person name="Xie M."/>
            <person name="Chung C.Y.L."/>
            <person name="Li M.-W."/>
            <person name="Wong F.-L."/>
            <person name="Chan T.-F."/>
            <person name="Lam H.-M."/>
        </authorList>
    </citation>
    <scope>NUCLEOTIDE SEQUENCE [LARGE SCALE GENOMIC DNA]</scope>
    <source>
        <strain evidence="2">cv. W05</strain>
        <tissue evidence="1">Hypocotyl of etiolated seedlings</tissue>
    </source>
</reference>
<dbReference type="Proteomes" id="UP000289340">
    <property type="component" value="Chromosome 19"/>
</dbReference>
<name>A0A445FFJ4_GLYSO</name>
<protein>
    <submittedName>
        <fullName evidence="1">Uncharacterized protein</fullName>
    </submittedName>
</protein>